<gene>
    <name evidence="3" type="ORF">NKR19_g8926</name>
</gene>
<keyword evidence="1" id="KW-0175">Coiled coil</keyword>
<feature type="region of interest" description="Disordered" evidence="2">
    <location>
        <begin position="133"/>
        <end position="152"/>
    </location>
</feature>
<feature type="compositionally biased region" description="Basic and acidic residues" evidence="2">
    <location>
        <begin position="1097"/>
        <end position="1116"/>
    </location>
</feature>
<dbReference type="Gene3D" id="1.10.287.1490">
    <property type="match status" value="1"/>
</dbReference>
<keyword evidence="4" id="KW-1185">Reference proteome</keyword>
<feature type="compositionally biased region" description="Basic and acidic residues" evidence="2">
    <location>
        <begin position="485"/>
        <end position="502"/>
    </location>
</feature>
<feature type="compositionally biased region" description="Acidic residues" evidence="2">
    <location>
        <begin position="1137"/>
        <end position="1148"/>
    </location>
</feature>
<dbReference type="EMBL" id="JANBVN010000195">
    <property type="protein sequence ID" value="KAJ9133762.1"/>
    <property type="molecule type" value="Genomic_DNA"/>
</dbReference>
<name>A0AA38RCU1_9PEZI</name>
<feature type="compositionally biased region" description="Polar residues" evidence="2">
    <location>
        <begin position="677"/>
        <end position="689"/>
    </location>
</feature>
<evidence type="ECO:0000313" key="3">
    <source>
        <dbReference type="EMBL" id="KAJ9133762.1"/>
    </source>
</evidence>
<feature type="compositionally biased region" description="Basic and acidic residues" evidence="2">
    <location>
        <begin position="91"/>
        <end position="103"/>
    </location>
</feature>
<feature type="compositionally biased region" description="Basic and acidic residues" evidence="2">
    <location>
        <begin position="636"/>
        <end position="666"/>
    </location>
</feature>
<protein>
    <submittedName>
        <fullName evidence="3">Uncharacterized protein</fullName>
    </submittedName>
</protein>
<feature type="coiled-coil region" evidence="1">
    <location>
        <begin position="828"/>
        <end position="978"/>
    </location>
</feature>
<feature type="region of interest" description="Disordered" evidence="2">
    <location>
        <begin position="162"/>
        <end position="192"/>
    </location>
</feature>
<feature type="region of interest" description="Disordered" evidence="2">
    <location>
        <begin position="91"/>
        <end position="122"/>
    </location>
</feature>
<dbReference type="PANTHER" id="PTHR34491">
    <property type="entry name" value="A-TYPE INCLUSION PROTEIN, PUTATIVE-RELATED"/>
    <property type="match status" value="1"/>
</dbReference>
<reference evidence="3" key="1">
    <citation type="submission" date="2022-07" db="EMBL/GenBank/DDBJ databases">
        <title>Fungi with potential for degradation of polypropylene.</title>
        <authorList>
            <person name="Gostincar C."/>
        </authorList>
    </citation>
    <scope>NUCLEOTIDE SEQUENCE</scope>
    <source>
        <strain evidence="3">EXF-13287</strain>
    </source>
</reference>
<sequence length="1237" mass="136774">MPQPMKLEMAAALGLDSFIHASMSRATAVNAFSALANNPAVRQSMSDDTRRDVAGALGRRWLYYEDLKWSRRDRPLVAPGADNPIETLEVFRPDQGKGGKRPLEGGGETSPPKRLAVQNEKGAQKKVEVVEILDDSSETSPPKRLAVQNGKEAQKKVEVVEILDDGGDDDGKQTDDGEEDVETGNDPLGPDYGYEKHKAILFRYHKIDDHPGQWPGPDIPGNRFDTAKFLQDFNWPAKDFRVDFERELMEGGNDLYMSPDSNHDVGLGRDLKERGWQLDNPSGRQLIKGLPLVEDVVFVRHTNNTASRGMTQGICFWAAIATHIYGDARFWLRVKSEHLEHFARVLENPTHPRHELYSRLNSRWSQVKASSKPGSPRPAYGENKAIHMNLWQVLHLPGVYTPMEMLDVTADLYGLYLVVYSYDLPRGPYKGKVYKTIARGAYNARHLGLLFVGGNHFQPIIPNDYIHWEFKFPRITQAGSAAFDRTGRQEGVRHPWRSEYPARESYGGQRAPVIVDHGFDSTLMAMTVGYPMPWPKPSNNADDGDDSNNNDAPDQSQHRKGGIRDSGDNNPDGKGSPDDGHDADDEETPSKAQKGKDDQGKGPDRMDVVADDEDELTANLRYYSQPILDPPPDRMLSAREFDPNPWGFDRKDEEERDAREGDEKPPVKPPARRVSIRQASTQTSPSLAPTRSPFVARESLEGGDDADLAKQVSDLEKENDYLNKQIDELEAVTTNVPKLKEQIADQGKQIADQRLLVKDLLDHNTKLNDENARLSNQNSRAASATSRTASTRQTSTQTSPSPLPAPEPSTAVGVPAARDDMPTLRRRVWELEQQNGGLYEQIDKLKEDHPETAELETEVAKQKDEIAGLEEEKASLLETINALNNQDLEVDKATAEKKAKDTEKKLATTKGELAGTKEQLAEAKIDLATLRRALVEAQKKQIKRDHDDQDRDELVLERDQAIAELDRLRMQIELLQQQEQLRPNAGQPPVQAGQRHPAGPVQQRAPQVHAQPAVEQAAKSVKKSRERTKPALAPSDRETRAQKAAREKREREEAGEGKAAAEAEAAEPSGDAVAPKSAPAAAPAEPVAGKTTKKKKAVADEKADKKSAAGNKDGKKATASITAKTSGKGKKRKTAEPESESESDDEEAAQPQPPPKRQKTGQTKIKIVKKTAAEAAKSAPPVDDKENVRPAASKSAKGKKSKKTPDNGEDEEMEQAEEDKGPPPPKPRTRRKGGAKK</sequence>
<comment type="caution">
    <text evidence="3">The sequence shown here is derived from an EMBL/GenBank/DDBJ whole genome shotgun (WGS) entry which is preliminary data.</text>
</comment>
<feature type="region of interest" description="Disordered" evidence="2">
    <location>
        <begin position="767"/>
        <end position="819"/>
    </location>
</feature>
<dbReference type="AlphaFoldDB" id="A0AA38RCU1"/>
<proteinExistence type="predicted"/>
<feature type="compositionally biased region" description="Basic and acidic residues" evidence="2">
    <location>
        <begin position="594"/>
        <end position="608"/>
    </location>
</feature>
<evidence type="ECO:0000313" key="4">
    <source>
        <dbReference type="Proteomes" id="UP001174691"/>
    </source>
</evidence>
<feature type="region of interest" description="Disordered" evidence="2">
    <location>
        <begin position="534"/>
        <end position="707"/>
    </location>
</feature>
<evidence type="ECO:0000256" key="1">
    <source>
        <dbReference type="SAM" id="Coils"/>
    </source>
</evidence>
<organism evidence="3 4">
    <name type="scientific">Coniochaeta hoffmannii</name>
    <dbReference type="NCBI Taxonomy" id="91930"/>
    <lineage>
        <taxon>Eukaryota</taxon>
        <taxon>Fungi</taxon>
        <taxon>Dikarya</taxon>
        <taxon>Ascomycota</taxon>
        <taxon>Pezizomycotina</taxon>
        <taxon>Sordariomycetes</taxon>
        <taxon>Sordariomycetidae</taxon>
        <taxon>Coniochaetales</taxon>
        <taxon>Coniochaetaceae</taxon>
        <taxon>Coniochaeta</taxon>
    </lineage>
</organism>
<accession>A0AA38RCU1</accession>
<feature type="compositionally biased region" description="Low complexity" evidence="2">
    <location>
        <begin position="775"/>
        <end position="799"/>
    </location>
</feature>
<dbReference type="PANTHER" id="PTHR34491:SF74">
    <property type="entry name" value="DUF4456 DOMAIN-CONTAINING PROTEIN"/>
    <property type="match status" value="1"/>
</dbReference>
<feature type="compositionally biased region" description="Acidic residues" evidence="2">
    <location>
        <begin position="1207"/>
        <end position="1217"/>
    </location>
</feature>
<feature type="compositionally biased region" description="Low complexity" evidence="2">
    <location>
        <begin position="1062"/>
        <end position="1090"/>
    </location>
</feature>
<dbReference type="Proteomes" id="UP001174691">
    <property type="component" value="Unassembled WGS sequence"/>
</dbReference>
<feature type="compositionally biased region" description="Basic and acidic residues" evidence="2">
    <location>
        <begin position="1035"/>
        <end position="1061"/>
    </location>
</feature>
<feature type="region of interest" description="Disordered" evidence="2">
    <location>
        <begin position="979"/>
        <end position="1237"/>
    </location>
</feature>
<feature type="region of interest" description="Disordered" evidence="2">
    <location>
        <begin position="481"/>
        <end position="505"/>
    </location>
</feature>
<evidence type="ECO:0000256" key="2">
    <source>
        <dbReference type="SAM" id="MobiDB-lite"/>
    </source>
</evidence>
<feature type="compositionally biased region" description="Basic residues" evidence="2">
    <location>
        <begin position="1227"/>
        <end position="1237"/>
    </location>
</feature>